<dbReference type="AlphaFoldDB" id="A0A183D131"/>
<proteinExistence type="predicted"/>
<reference evidence="1 2" key="2">
    <citation type="submission" date="2018-11" db="EMBL/GenBank/DDBJ databases">
        <authorList>
            <consortium name="Pathogen Informatics"/>
        </authorList>
    </citation>
    <scope>NUCLEOTIDE SEQUENCE [LARGE SCALE GENOMIC DNA]</scope>
</reference>
<reference evidence="3" key="1">
    <citation type="submission" date="2016-06" db="UniProtKB">
        <authorList>
            <consortium name="WormBaseParasite"/>
        </authorList>
    </citation>
    <scope>IDENTIFICATION</scope>
</reference>
<accession>A0A183D131</accession>
<evidence type="ECO:0000313" key="3">
    <source>
        <dbReference type="WBParaSite" id="GPUH_0000242701-mRNA-1"/>
    </source>
</evidence>
<evidence type="ECO:0000313" key="2">
    <source>
        <dbReference type="Proteomes" id="UP000271098"/>
    </source>
</evidence>
<gene>
    <name evidence="1" type="ORF">GPUH_LOCUS2421</name>
</gene>
<name>A0A183D131_9BILA</name>
<protein>
    <submittedName>
        <fullName evidence="1 3">Uncharacterized protein</fullName>
    </submittedName>
</protein>
<dbReference type="WBParaSite" id="GPUH_0000242701-mRNA-1">
    <property type="protein sequence ID" value="GPUH_0000242701-mRNA-1"/>
    <property type="gene ID" value="GPUH_0000242701"/>
</dbReference>
<evidence type="ECO:0000313" key="1">
    <source>
        <dbReference type="EMBL" id="VDK34115.1"/>
    </source>
</evidence>
<dbReference type="Proteomes" id="UP000271098">
    <property type="component" value="Unassembled WGS sequence"/>
</dbReference>
<sequence length="159" mass="18143">MNKQPLVQIHDKAPQVDLIPTTSCRLPTTSGQYKKRLLQKYEKEQEDKKIPKCEPNQLVTSDSTDTASTYTPVAESTDVLGSKLVIQKSSFTVYLHVLQPLLSANEPFGSQQQFNAWMQHQILTWRNHWYRNPGSISSIRAPSPTLMRVSVRKNKGSFR</sequence>
<organism evidence="3">
    <name type="scientific">Gongylonema pulchrum</name>
    <dbReference type="NCBI Taxonomy" id="637853"/>
    <lineage>
        <taxon>Eukaryota</taxon>
        <taxon>Metazoa</taxon>
        <taxon>Ecdysozoa</taxon>
        <taxon>Nematoda</taxon>
        <taxon>Chromadorea</taxon>
        <taxon>Rhabditida</taxon>
        <taxon>Spirurina</taxon>
        <taxon>Spiruromorpha</taxon>
        <taxon>Spiruroidea</taxon>
        <taxon>Gongylonematidae</taxon>
        <taxon>Gongylonema</taxon>
    </lineage>
</organism>
<keyword evidence="2" id="KW-1185">Reference proteome</keyword>
<dbReference type="EMBL" id="UYRT01003625">
    <property type="protein sequence ID" value="VDK34115.1"/>
    <property type="molecule type" value="Genomic_DNA"/>
</dbReference>